<keyword evidence="2" id="KW-1185">Reference proteome</keyword>
<name>A0A918VSA6_9GAMM</name>
<proteinExistence type="predicted"/>
<dbReference type="EMBL" id="BMXA01000007">
    <property type="protein sequence ID" value="GHA18245.1"/>
    <property type="molecule type" value="Genomic_DNA"/>
</dbReference>
<dbReference type="AlphaFoldDB" id="A0A918VSA6"/>
<gene>
    <name evidence="1" type="ORF">GCM10008090_29780</name>
</gene>
<reference evidence="1" key="2">
    <citation type="submission" date="2020-09" db="EMBL/GenBank/DDBJ databases">
        <authorList>
            <person name="Sun Q."/>
            <person name="Kim S."/>
        </authorList>
    </citation>
    <scope>NUCLEOTIDE SEQUENCE</scope>
    <source>
        <strain evidence="1">KCTC 12711</strain>
    </source>
</reference>
<sequence length="87" mass="9521">MTVMRPTTNVDSKGVYRTHWPPAVRTKTGCSTKLMLVEPHNLSSAEQTLELNGARSPDQLGQQNLLPAHPLPEGFWVALTSAARKLA</sequence>
<accession>A0A918VSA6</accession>
<dbReference type="Proteomes" id="UP000614811">
    <property type="component" value="Unassembled WGS sequence"/>
</dbReference>
<protein>
    <submittedName>
        <fullName evidence="1">Uncharacterized protein</fullName>
    </submittedName>
</protein>
<organism evidence="1 2">
    <name type="scientific">Arenicella chitinivorans</name>
    <dbReference type="NCBI Taxonomy" id="1329800"/>
    <lineage>
        <taxon>Bacteria</taxon>
        <taxon>Pseudomonadati</taxon>
        <taxon>Pseudomonadota</taxon>
        <taxon>Gammaproteobacteria</taxon>
        <taxon>Arenicellales</taxon>
        <taxon>Arenicellaceae</taxon>
        <taxon>Arenicella</taxon>
    </lineage>
</organism>
<comment type="caution">
    <text evidence="1">The sequence shown here is derived from an EMBL/GenBank/DDBJ whole genome shotgun (WGS) entry which is preliminary data.</text>
</comment>
<reference evidence="1" key="1">
    <citation type="journal article" date="2014" name="Int. J. Syst. Evol. Microbiol.">
        <title>Complete genome sequence of Corynebacterium casei LMG S-19264T (=DSM 44701T), isolated from a smear-ripened cheese.</title>
        <authorList>
            <consortium name="US DOE Joint Genome Institute (JGI-PGF)"/>
            <person name="Walter F."/>
            <person name="Albersmeier A."/>
            <person name="Kalinowski J."/>
            <person name="Ruckert C."/>
        </authorList>
    </citation>
    <scope>NUCLEOTIDE SEQUENCE</scope>
    <source>
        <strain evidence="1">KCTC 12711</strain>
    </source>
</reference>
<evidence type="ECO:0000313" key="2">
    <source>
        <dbReference type="Proteomes" id="UP000614811"/>
    </source>
</evidence>
<dbReference type="RefSeq" id="WP_189402507.1">
    <property type="nucleotide sequence ID" value="NZ_BMXA01000007.1"/>
</dbReference>
<evidence type="ECO:0000313" key="1">
    <source>
        <dbReference type="EMBL" id="GHA18245.1"/>
    </source>
</evidence>